<dbReference type="Pfam" id="PF23297">
    <property type="entry name" value="ACP_SdgA_C"/>
    <property type="match status" value="1"/>
</dbReference>
<feature type="compositionally biased region" description="Acidic residues" evidence="8">
    <location>
        <begin position="1987"/>
        <end position="2000"/>
    </location>
</feature>
<feature type="domain" description="Carrier" evidence="9">
    <location>
        <begin position="2653"/>
        <end position="2730"/>
    </location>
</feature>
<feature type="region of interest" description="Disordered" evidence="8">
    <location>
        <begin position="1987"/>
        <end position="2060"/>
    </location>
</feature>
<dbReference type="InterPro" id="IPR014043">
    <property type="entry name" value="Acyl_transferase_dom"/>
</dbReference>
<dbReference type="Pfam" id="PF23114">
    <property type="entry name" value="NAD-bd_HRPKS_sdrA"/>
    <property type="match status" value="1"/>
</dbReference>
<dbReference type="SMART" id="SM00822">
    <property type="entry name" value="PKS_KR"/>
    <property type="match status" value="1"/>
</dbReference>
<dbReference type="CDD" id="cd00833">
    <property type="entry name" value="PKS"/>
    <property type="match status" value="1"/>
</dbReference>
<keyword evidence="6" id="KW-0511">Multifunctional enzyme</keyword>
<dbReference type="CDD" id="cd02440">
    <property type="entry name" value="AdoMet_MTases"/>
    <property type="match status" value="1"/>
</dbReference>
<dbReference type="InterPro" id="IPR042104">
    <property type="entry name" value="PKS_dehydratase_sf"/>
</dbReference>
<dbReference type="GO" id="GO:0004315">
    <property type="term" value="F:3-oxoacyl-[acyl-carrier-protein] synthase activity"/>
    <property type="evidence" value="ECO:0007669"/>
    <property type="project" value="InterPro"/>
</dbReference>
<dbReference type="Pfam" id="PF21089">
    <property type="entry name" value="PKS_DH_N"/>
    <property type="match status" value="1"/>
</dbReference>
<gene>
    <name evidence="12" type="ORF">CH35J_003190</name>
</gene>
<dbReference type="InterPro" id="IPR018201">
    <property type="entry name" value="Ketoacyl_synth_AS"/>
</dbReference>
<dbReference type="SUPFAM" id="SSF52151">
    <property type="entry name" value="FabD/lysophospholipase-like"/>
    <property type="match status" value="1"/>
</dbReference>
<feature type="active site" description="Proton donor; for dehydratase activity" evidence="7">
    <location>
        <position position="1281"/>
    </location>
</feature>
<dbReference type="InterPro" id="IPR001227">
    <property type="entry name" value="Ac_transferase_dom_sf"/>
</dbReference>
<keyword evidence="2" id="KW-0597">Phosphoprotein</keyword>
<dbReference type="GO" id="GO:0030639">
    <property type="term" value="P:polyketide biosynthetic process"/>
    <property type="evidence" value="ECO:0007669"/>
    <property type="project" value="UniProtKB-ARBA"/>
</dbReference>
<dbReference type="InterPro" id="IPR050091">
    <property type="entry name" value="PKS_NRPS_Biosynth_Enz"/>
</dbReference>
<dbReference type="Pfam" id="PF08659">
    <property type="entry name" value="KR"/>
    <property type="match status" value="1"/>
</dbReference>
<evidence type="ECO:0000256" key="3">
    <source>
        <dbReference type="ARBA" id="ARBA00022603"/>
    </source>
</evidence>
<dbReference type="PROSITE" id="PS00606">
    <property type="entry name" value="KS3_1"/>
    <property type="match status" value="1"/>
</dbReference>
<dbReference type="Gene3D" id="3.30.70.3290">
    <property type="match status" value="1"/>
</dbReference>
<dbReference type="PANTHER" id="PTHR43775:SF20">
    <property type="entry name" value="HYBRID PKS-NRPS SYNTHETASE APDA"/>
    <property type="match status" value="1"/>
</dbReference>
<dbReference type="InterPro" id="IPR049552">
    <property type="entry name" value="PKS_DH_N"/>
</dbReference>
<evidence type="ECO:0000259" key="9">
    <source>
        <dbReference type="PROSITE" id="PS50075"/>
    </source>
</evidence>
<dbReference type="Pfam" id="PF16197">
    <property type="entry name" value="KAsynt_C_assoc"/>
    <property type="match status" value="1"/>
</dbReference>
<dbReference type="InterPro" id="IPR009081">
    <property type="entry name" value="PP-bd_ACP"/>
</dbReference>
<dbReference type="InterPro" id="IPR006162">
    <property type="entry name" value="Ppantetheine_attach_site"/>
</dbReference>
<dbReference type="Proteomes" id="UP000305883">
    <property type="component" value="Unassembled WGS sequence"/>
</dbReference>
<evidence type="ECO:0000256" key="5">
    <source>
        <dbReference type="ARBA" id="ARBA00023002"/>
    </source>
</evidence>
<dbReference type="Gene3D" id="3.40.50.720">
    <property type="entry name" value="NAD(P)-binding Rossmann-like Domain"/>
    <property type="match status" value="2"/>
</dbReference>
<proteinExistence type="predicted"/>
<dbReference type="InterPro" id="IPR020806">
    <property type="entry name" value="PKS_PP-bd"/>
</dbReference>
<dbReference type="Pfam" id="PF00698">
    <property type="entry name" value="Acyl_transf_1"/>
    <property type="match status" value="1"/>
</dbReference>
<dbReference type="InterPro" id="IPR014030">
    <property type="entry name" value="Ketoacyl_synth_N"/>
</dbReference>
<keyword evidence="1" id="KW-0596">Phosphopantetheine</keyword>
<evidence type="ECO:0000313" key="12">
    <source>
        <dbReference type="EMBL" id="TID03663.1"/>
    </source>
</evidence>
<dbReference type="InterPro" id="IPR057326">
    <property type="entry name" value="KR_dom"/>
</dbReference>
<sequence>MDTGPSLGNGASFQQQEKIAIVGIGCRFPGKASSPSALWDLLSNPVDLSAPIPPWRFNKGGFYHRDASHHGTTNSMGSYLLEDDDVKMFDAQFFNIAPQEAESMDPQHRLLLEVVYEGLEDAGISLETTSGTTTSAYVGLMSADWQDLQLRDVDDAPRYLVTGGARSIASNRLSYFFNWHGPSETIDTACSSSLVAIHHAVQSLRSGEASMAVAAGSNLLLAPDMYVMTSNLNMLSSSGRCQMWSSDADGYARGEGVACVILKTLSSALAAGDHIYALIRETGVNQDGRTSGITMPSSAAQSRLIRDTYARAGLDLTREEDRCQFFEAHGTGTPAGDPLEAQAIWDAFFPAREKVSDGAIAVPDELYAGSVKTVMGHLEGCAGLAGLLKATLSIQRGLIPPNLHLGTPNPKIAPLLGPGKISVPTELIPWPQREPGGNSTKQTPRRASVNSFGFGGTNAHVILESLDDSEVQQQSSSGVVDGVREGSKPTAPVIIVLSAASEPALADLTSRYADYIEKHPGVDLIRLGLTTQRRRTRLAHGISFTGRTRAALVRQMRTAFQAFLDGGKIGVMSSPNRPLSKPVEILGVFTGQGAQWTGMGVKLLDSCPTFARTIAGLDDALAKTMTEEESRDGTTKPWSLIAELRAPAATSRVGVAEFAQPLSTAVQVALVDVLRAAGVNFSAVVGHSSGELAAAYATGLISAADCIRMAYYRGRFCMLGRSPNFDTATNDYKTGGMVAVGLSMDEAQALLAEDELNLGGHVIVACNNSPKSVTLSGDLDKLRELNAVLRERNIPSQMLRVDQAYHSPHMARAGVAYQEALARCRLEAPPRHPSSKACTWVSSVYPDWDPITTQDPDAVPESVRNAQYWVENMMSPVRFREALEKAAPLGETSLILEVGPHPALRRQVADTWAAAGKSCPYRGTLARGADDSESLAGLLGFLWQHGVPIDLSILDSAPSSQQLSDAPVKGSLACTPLSGLPTMPWQHNRVYWRESAKLTQFIHREEANGLLGHCVKGESSYGGIQPLDTESSVAAGGGFKMLRGWSWRQILRLSELPWLNGHSVQGQIVFPAAGYCVMAMDAAKQLTKGLRGLPETGLDTDLELEVVELRDIEFGRAVVFPDKGNEGVNISLHLHDIQFKNHHKDTGTGSVTMELCAAFYIEAQPTAVGEPGRSNVPHVACFGRIVGMLGSSSRRSAFSDAMPPYVKDPVYLQSLSASTVYEAYAQVGLEYSKPFRVDTMERCLGRARSTVKHANVLPEGPGIEDRPSEAEKSCFPVALLDNAFQTSLAGFSAPGDGRLLAPYLPRIIRRLRVDLATYETMVHAETCILLDATLQGRAETKERGEYSEGGGTAAWVANVEGVIMDSQGDLAETHHRMILQVEDLKCVNLLPTHGPYQEGIFSEEIWSPDTEDALHEFAFEADGPGERDALEVVEQLTHYYMCQVYESFSAEEAHDEAKTPWFIRRFWEWLHHRLAQDGQSAYRNPWRNDDGRVERLMRRAESAKHRVEVEILHAVAQNILRVMRQQEGPTILEVLLQNDMLARLYTEPVMYARANRYLGRVAGAISHRYPRCKILEIGAGTGGATGAMFNGLDGAYSSYTFTDISSSFFAKAQDKFKDEVDRMVFKTLDVEKDPAEQEFSPGTYDIVVASNVLHATKDIEQSLTNVRKLLKPGGFLLLLEITDVDKVLVPFLMGAVPGWWLFEDKWRAGTYSPLLPASKWDQVLRQVGFDTGTEFVFNDMENEHLSSVMVARATDQEWNAFQSGATTSKTAFKTDNLMIIAGPNQSGGNLSSSGRLATGVVSALSQFSSTKDHRHPLQIATLDGLEAAAASPLLGNSLILVVSDFDKPVLDDTKPAEWEALKHVFTRAGHEIIWVTRRRIRGDDPKQNMIVGLGRCARFENPALKLQFVDLDDENCADAIRTLALMTCQARVITPVVRDTGSGDTAWLRSMEPEVAIEKGRLMLPRLVRLRDADKRYLARRAGLVPDDEDPVAESDADEDQERHCYGASRDKTPSRSKESLGSVPHPDLPQLSPPLSVDEGCFPGSSPERELRLSHPHGLRLNGPHEAPLFISLSSDGESGKAVVISTRCPDDPAIASTQAGAFPVCAPKELLASADAEEAFLSAVVHSVAATMVFQATINCGEASAAIVVIEPNATFEHLLTQLAERHETHLYVVTSRTPPQGRYRSNTDTSLGPVAVSYLHPRLSAHKAKTLLSKNRAGVIVDCTSFRSPGLTTEFPYNAISFEFPKHWKRFSEEQPMAWVSKSWQASAPGQVPFHPSSLPVSTSGLSTLVGNAIVLAVDMLSTSDALLKTNKVAMLDWRAETRTTTPIHKHGQTQTRLLPNPRTLFCPDKTYLFAGITSDLGLSIAKWMAENGARSFALTSRSPKIPPVWLQEMSKLGAQAVRVFSMDVTDPDSVNRTCDTISNSMAPVGGVVFGAMVLKDTLLENMPLETLQATMAPKVKGAHLVEDYYRDTELDFFIFMSSMSAIVGIRGQSNYCAGNMYGRALVANRRARGLAASTIDLSTVFGVGHFANAGASNLQTVHANLEGFNTLAIGEAELIDSFHEAILRGSPEASATGEVIIGLGSETAMSPDQPVPAAWHDNPRFANFTARADRRHGPRGGAGTGAGARSAGTGRNVREELARSTTEEARLTTLSTCFVARIQEIMQLSASTLRMDVPLTDLGIDSLVAVDLRGWFFKELEVSVPVLSILNGESVKDVCRTILSQV</sequence>
<feature type="domain" description="PKS/mFAS DH" evidence="11">
    <location>
        <begin position="1025"/>
        <end position="1373"/>
    </location>
</feature>
<comment type="caution">
    <text evidence="12">The sequence shown here is derived from an EMBL/GenBank/DDBJ whole genome shotgun (WGS) entry which is preliminary data.</text>
</comment>
<dbReference type="InterPro" id="IPR036291">
    <property type="entry name" value="NAD(P)-bd_dom_sf"/>
</dbReference>
<dbReference type="InterPro" id="IPR020807">
    <property type="entry name" value="PKS_DH"/>
</dbReference>
<evidence type="ECO:0000256" key="6">
    <source>
        <dbReference type="ARBA" id="ARBA00023268"/>
    </source>
</evidence>
<evidence type="ECO:0000259" key="11">
    <source>
        <dbReference type="PROSITE" id="PS52019"/>
    </source>
</evidence>
<dbReference type="SMART" id="SM00825">
    <property type="entry name" value="PKS_KS"/>
    <property type="match status" value="1"/>
</dbReference>
<dbReference type="SMART" id="SM00826">
    <property type="entry name" value="PKS_DH"/>
    <property type="match status" value="1"/>
</dbReference>
<dbReference type="SUPFAM" id="SSF51735">
    <property type="entry name" value="NAD(P)-binding Rossmann-fold domains"/>
    <property type="match status" value="2"/>
</dbReference>
<dbReference type="SMART" id="SM00823">
    <property type="entry name" value="PKS_PP"/>
    <property type="match status" value="1"/>
</dbReference>
<evidence type="ECO:0000256" key="7">
    <source>
        <dbReference type="PROSITE-ProRule" id="PRU01363"/>
    </source>
</evidence>
<dbReference type="OrthoDB" id="329835at2759"/>
<dbReference type="InterPro" id="IPR016035">
    <property type="entry name" value="Acyl_Trfase/lysoPLipase"/>
</dbReference>
<organism evidence="12 13">
    <name type="scientific">Colletotrichum higginsianum</name>
    <dbReference type="NCBI Taxonomy" id="80884"/>
    <lineage>
        <taxon>Eukaryota</taxon>
        <taxon>Fungi</taxon>
        <taxon>Dikarya</taxon>
        <taxon>Ascomycota</taxon>
        <taxon>Pezizomycotina</taxon>
        <taxon>Sordariomycetes</taxon>
        <taxon>Hypocreomycetidae</taxon>
        <taxon>Glomerellales</taxon>
        <taxon>Glomerellaceae</taxon>
        <taxon>Colletotrichum</taxon>
        <taxon>Colletotrichum destructivum species complex</taxon>
    </lineage>
</organism>
<keyword evidence="5" id="KW-0560">Oxidoreductase</keyword>
<dbReference type="GO" id="GO:0031177">
    <property type="term" value="F:phosphopantetheine binding"/>
    <property type="evidence" value="ECO:0007669"/>
    <property type="project" value="InterPro"/>
</dbReference>
<dbReference type="InterPro" id="IPR020841">
    <property type="entry name" value="PKS_Beta-ketoAc_synthase_dom"/>
</dbReference>
<dbReference type="GO" id="GO:0006633">
    <property type="term" value="P:fatty acid biosynthetic process"/>
    <property type="evidence" value="ECO:0007669"/>
    <property type="project" value="InterPro"/>
</dbReference>
<dbReference type="PROSITE" id="PS00012">
    <property type="entry name" value="PHOSPHOPANTETHEINE"/>
    <property type="match status" value="1"/>
</dbReference>
<dbReference type="InterPro" id="IPR013217">
    <property type="entry name" value="Methyltransf_12"/>
</dbReference>
<dbReference type="PROSITE" id="PS50075">
    <property type="entry name" value="CARRIER"/>
    <property type="match status" value="1"/>
</dbReference>
<dbReference type="GO" id="GO:0008168">
    <property type="term" value="F:methyltransferase activity"/>
    <property type="evidence" value="ECO:0007669"/>
    <property type="project" value="UniProtKB-KW"/>
</dbReference>
<dbReference type="EMBL" id="MWPZ01000002">
    <property type="protein sequence ID" value="TID03663.1"/>
    <property type="molecule type" value="Genomic_DNA"/>
</dbReference>
<dbReference type="InterPro" id="IPR029063">
    <property type="entry name" value="SAM-dependent_MTases_sf"/>
</dbReference>
<dbReference type="GO" id="GO:0004312">
    <property type="term" value="F:fatty acid synthase activity"/>
    <property type="evidence" value="ECO:0007669"/>
    <property type="project" value="TreeGrafter"/>
</dbReference>
<evidence type="ECO:0000256" key="4">
    <source>
        <dbReference type="ARBA" id="ARBA00022679"/>
    </source>
</evidence>
<dbReference type="PROSITE" id="PS52019">
    <property type="entry name" value="PKS_MFAS_DH"/>
    <property type="match status" value="1"/>
</dbReference>
<accession>A0A4T0WC50</accession>
<feature type="domain" description="Ketosynthase family 3 (KS3)" evidence="10">
    <location>
        <begin position="16"/>
        <end position="465"/>
    </location>
</feature>
<dbReference type="InterPro" id="IPR014031">
    <property type="entry name" value="Ketoacyl_synth_C"/>
</dbReference>
<keyword evidence="4" id="KW-0808">Transferase</keyword>
<feature type="region of interest" description="C-terminal hotdog fold" evidence="7">
    <location>
        <begin position="1211"/>
        <end position="1373"/>
    </location>
</feature>
<dbReference type="PROSITE" id="PS52004">
    <property type="entry name" value="KS3_2"/>
    <property type="match status" value="1"/>
</dbReference>
<dbReference type="InterPro" id="IPR049900">
    <property type="entry name" value="PKS_mFAS_DH"/>
</dbReference>
<dbReference type="Gene3D" id="1.10.1200.10">
    <property type="entry name" value="ACP-like"/>
    <property type="match status" value="1"/>
</dbReference>
<dbReference type="InterPro" id="IPR036736">
    <property type="entry name" value="ACP-like_sf"/>
</dbReference>
<dbReference type="Gene3D" id="3.40.50.150">
    <property type="entry name" value="Vaccinia Virus protein VP39"/>
    <property type="match status" value="1"/>
</dbReference>
<dbReference type="SUPFAM" id="SSF53335">
    <property type="entry name" value="S-adenosyl-L-methionine-dependent methyltransferases"/>
    <property type="match status" value="1"/>
</dbReference>
<dbReference type="InterPro" id="IPR013968">
    <property type="entry name" value="PKS_KR"/>
</dbReference>
<dbReference type="InterPro" id="IPR032821">
    <property type="entry name" value="PKS_assoc"/>
</dbReference>
<feature type="region of interest" description="Disordered" evidence="8">
    <location>
        <begin position="2615"/>
        <end position="2648"/>
    </location>
</feature>
<evidence type="ECO:0000259" key="10">
    <source>
        <dbReference type="PROSITE" id="PS52004"/>
    </source>
</evidence>
<dbReference type="InterPro" id="IPR056501">
    <property type="entry name" value="NAD-bd_HRPKS_sdrA"/>
</dbReference>
<evidence type="ECO:0000256" key="8">
    <source>
        <dbReference type="SAM" id="MobiDB-lite"/>
    </source>
</evidence>
<reference evidence="12 13" key="1">
    <citation type="journal article" date="2019" name="Genome Biol. Evol.">
        <title>Genomic Plasticity Mediated by Transposable Elements in the Plant Pathogenic Fungus Colletotrichum higginsianum.</title>
        <authorList>
            <person name="Tsushima A."/>
            <person name="Gan P."/>
            <person name="Kumakura N."/>
            <person name="Narusaka M."/>
            <person name="Takano Y."/>
            <person name="Narusaka Y."/>
            <person name="Shirasu K."/>
        </authorList>
    </citation>
    <scope>NUCLEOTIDE SEQUENCE [LARGE SCALE GENOMIC DNA]</scope>
    <source>
        <strain evidence="12 13">MAFF305635-RFP</strain>
    </source>
</reference>
<feature type="compositionally biased region" description="Basic and acidic residues" evidence="8">
    <location>
        <begin position="2001"/>
        <end position="2019"/>
    </location>
</feature>
<dbReference type="Gene3D" id="3.40.47.10">
    <property type="match status" value="1"/>
</dbReference>
<dbReference type="GO" id="GO:0016491">
    <property type="term" value="F:oxidoreductase activity"/>
    <property type="evidence" value="ECO:0007669"/>
    <property type="project" value="UniProtKB-KW"/>
</dbReference>
<dbReference type="Pfam" id="PF02801">
    <property type="entry name" value="Ketoacyl-synt_C"/>
    <property type="match status" value="1"/>
</dbReference>
<dbReference type="SMART" id="SM00827">
    <property type="entry name" value="PKS_AT"/>
    <property type="match status" value="1"/>
</dbReference>
<dbReference type="Pfam" id="PF00109">
    <property type="entry name" value="ketoacyl-synt"/>
    <property type="match status" value="1"/>
</dbReference>
<dbReference type="PANTHER" id="PTHR43775">
    <property type="entry name" value="FATTY ACID SYNTHASE"/>
    <property type="match status" value="1"/>
</dbReference>
<evidence type="ECO:0000313" key="13">
    <source>
        <dbReference type="Proteomes" id="UP000305883"/>
    </source>
</evidence>
<dbReference type="Gene3D" id="3.40.366.10">
    <property type="entry name" value="Malonyl-Coenzyme A Acyl Carrier Protein, domain 2"/>
    <property type="match status" value="1"/>
</dbReference>
<keyword evidence="3" id="KW-0489">Methyltransferase</keyword>
<feature type="active site" description="Proton acceptor; for dehydratase activity" evidence="7">
    <location>
        <position position="1062"/>
    </location>
</feature>
<dbReference type="SUPFAM" id="SSF53901">
    <property type="entry name" value="Thiolase-like"/>
    <property type="match status" value="1"/>
</dbReference>
<evidence type="ECO:0000256" key="1">
    <source>
        <dbReference type="ARBA" id="ARBA00022450"/>
    </source>
</evidence>
<dbReference type="Pfam" id="PF08242">
    <property type="entry name" value="Methyltransf_12"/>
    <property type="match status" value="1"/>
</dbReference>
<dbReference type="GO" id="GO:0032259">
    <property type="term" value="P:methylation"/>
    <property type="evidence" value="ECO:0007669"/>
    <property type="project" value="UniProtKB-KW"/>
</dbReference>
<dbReference type="SUPFAM" id="SSF47336">
    <property type="entry name" value="ACP-like"/>
    <property type="match status" value="1"/>
</dbReference>
<dbReference type="Gene3D" id="3.10.129.110">
    <property type="entry name" value="Polyketide synthase dehydratase"/>
    <property type="match status" value="1"/>
</dbReference>
<name>A0A4T0WC50_9PEZI</name>
<feature type="region of interest" description="N-terminal hotdog fold" evidence="7">
    <location>
        <begin position="1025"/>
        <end position="1192"/>
    </location>
</feature>
<evidence type="ECO:0000256" key="2">
    <source>
        <dbReference type="ARBA" id="ARBA00022553"/>
    </source>
</evidence>
<protein>
    <submittedName>
        <fullName evidence="12">Lovastatin nonaketide synthase mokA</fullName>
    </submittedName>
</protein>
<dbReference type="SUPFAM" id="SSF55048">
    <property type="entry name" value="Probable ACP-binding domain of malonyl-CoA ACP transacylase"/>
    <property type="match status" value="1"/>
</dbReference>
<dbReference type="InterPro" id="IPR016036">
    <property type="entry name" value="Malonyl_transacylase_ACP-bd"/>
</dbReference>
<dbReference type="InterPro" id="IPR016039">
    <property type="entry name" value="Thiolase-like"/>
</dbReference>